<name>A0A1H9QY52_9RHOB</name>
<dbReference type="AlphaFoldDB" id="A0A1H9QY52"/>
<dbReference type="Gene3D" id="3.40.190.10">
    <property type="entry name" value="Periplasmic binding protein-like II"/>
    <property type="match status" value="2"/>
</dbReference>
<evidence type="ECO:0000313" key="7">
    <source>
        <dbReference type="Proteomes" id="UP000198885"/>
    </source>
</evidence>
<dbReference type="SUPFAM" id="SSF53850">
    <property type="entry name" value="Periplasmic binding protein-like II"/>
    <property type="match status" value="1"/>
</dbReference>
<evidence type="ECO:0000256" key="2">
    <source>
        <dbReference type="ARBA" id="ARBA00023015"/>
    </source>
</evidence>
<gene>
    <name evidence="6" type="ORF">SAMN04490244_10235</name>
</gene>
<keyword evidence="3 6" id="KW-0238">DNA-binding</keyword>
<dbReference type="RefSeq" id="WP_092688358.1">
    <property type="nucleotide sequence ID" value="NZ_CBDDGO010000004.1"/>
</dbReference>
<dbReference type="InterPro" id="IPR000847">
    <property type="entry name" value="LysR_HTH_N"/>
</dbReference>
<sequence>MIAKGISLRGLELFEIIARTGSVAKTAERAGLSLPAVSQQLKTLEDSIGRPLLDHSRRPMSLTPAGQVFLRRTQEALAQIRQAQAEATVLELSHLTELGLGVIDDFESEITPALATTLAGTLTNCRFRMRTKPSHVLVQMLQDGEIDVAIAATPDSGADGLKVRPLIDDPFVLALPAGIPLDPAALSDTVTGLPMLRYSQDQLIGRQIERALQMMQFEIPNRFELDSVQSLHALVAAGAGWAVTTPLSFLRAKRFRDDIDLHPVPMPPFARTISVFSKGDWIDDVARDLAEALRQMLRDRIVTPMLDREPWLEGSLVLHDPD</sequence>
<keyword evidence="7" id="KW-1185">Reference proteome</keyword>
<dbReference type="EMBL" id="FOGU01000002">
    <property type="protein sequence ID" value="SER65327.1"/>
    <property type="molecule type" value="Genomic_DNA"/>
</dbReference>
<proteinExistence type="inferred from homology"/>
<comment type="similarity">
    <text evidence="1">Belongs to the LysR transcriptional regulatory family.</text>
</comment>
<dbReference type="Pfam" id="PF03466">
    <property type="entry name" value="LysR_substrate"/>
    <property type="match status" value="1"/>
</dbReference>
<evidence type="ECO:0000256" key="4">
    <source>
        <dbReference type="ARBA" id="ARBA00023163"/>
    </source>
</evidence>
<dbReference type="Pfam" id="PF00126">
    <property type="entry name" value="HTH_1"/>
    <property type="match status" value="1"/>
</dbReference>
<dbReference type="InterPro" id="IPR036390">
    <property type="entry name" value="WH_DNA-bd_sf"/>
</dbReference>
<protein>
    <submittedName>
        <fullName evidence="6">DNA-binding transcriptional regulator, LysR family</fullName>
    </submittedName>
</protein>
<dbReference type="InterPro" id="IPR036388">
    <property type="entry name" value="WH-like_DNA-bd_sf"/>
</dbReference>
<evidence type="ECO:0000256" key="1">
    <source>
        <dbReference type="ARBA" id="ARBA00009437"/>
    </source>
</evidence>
<dbReference type="PROSITE" id="PS50931">
    <property type="entry name" value="HTH_LYSR"/>
    <property type="match status" value="1"/>
</dbReference>
<dbReference type="CDD" id="cd05466">
    <property type="entry name" value="PBP2_LTTR_substrate"/>
    <property type="match status" value="1"/>
</dbReference>
<dbReference type="PANTHER" id="PTHR30126">
    <property type="entry name" value="HTH-TYPE TRANSCRIPTIONAL REGULATOR"/>
    <property type="match status" value="1"/>
</dbReference>
<dbReference type="PANTHER" id="PTHR30126:SF97">
    <property type="entry name" value="HTH-TYPE TRANSCRIPTIONAL REGULATOR ABGR"/>
    <property type="match status" value="1"/>
</dbReference>
<dbReference type="OrthoDB" id="7776850at2"/>
<dbReference type="STRING" id="641238.SAMN04490244_10235"/>
<dbReference type="GO" id="GO:0000976">
    <property type="term" value="F:transcription cis-regulatory region binding"/>
    <property type="evidence" value="ECO:0007669"/>
    <property type="project" value="TreeGrafter"/>
</dbReference>
<dbReference type="InterPro" id="IPR005119">
    <property type="entry name" value="LysR_subst-bd"/>
</dbReference>
<evidence type="ECO:0000313" key="6">
    <source>
        <dbReference type="EMBL" id="SER65327.1"/>
    </source>
</evidence>
<evidence type="ECO:0000259" key="5">
    <source>
        <dbReference type="PROSITE" id="PS50931"/>
    </source>
</evidence>
<evidence type="ECO:0000256" key="3">
    <source>
        <dbReference type="ARBA" id="ARBA00023125"/>
    </source>
</evidence>
<dbReference type="Proteomes" id="UP000198885">
    <property type="component" value="Unassembled WGS sequence"/>
</dbReference>
<accession>A0A1H9QY52</accession>
<dbReference type="GO" id="GO:0003700">
    <property type="term" value="F:DNA-binding transcription factor activity"/>
    <property type="evidence" value="ECO:0007669"/>
    <property type="project" value="InterPro"/>
</dbReference>
<reference evidence="6 7" key="1">
    <citation type="submission" date="2016-10" db="EMBL/GenBank/DDBJ databases">
        <authorList>
            <person name="de Groot N.N."/>
        </authorList>
    </citation>
    <scope>NUCLEOTIDE SEQUENCE [LARGE SCALE GENOMIC DNA]</scope>
    <source>
        <strain evidence="6 7">DSM 23042</strain>
    </source>
</reference>
<keyword evidence="2" id="KW-0805">Transcription regulation</keyword>
<dbReference type="SUPFAM" id="SSF46785">
    <property type="entry name" value="Winged helix' DNA-binding domain"/>
    <property type="match status" value="1"/>
</dbReference>
<keyword evidence="4" id="KW-0804">Transcription</keyword>
<dbReference type="Gene3D" id="1.10.10.10">
    <property type="entry name" value="Winged helix-like DNA-binding domain superfamily/Winged helix DNA-binding domain"/>
    <property type="match status" value="1"/>
</dbReference>
<organism evidence="6 7">
    <name type="scientific">Tranquillimonas rosea</name>
    <dbReference type="NCBI Taxonomy" id="641238"/>
    <lineage>
        <taxon>Bacteria</taxon>
        <taxon>Pseudomonadati</taxon>
        <taxon>Pseudomonadota</taxon>
        <taxon>Alphaproteobacteria</taxon>
        <taxon>Rhodobacterales</taxon>
        <taxon>Roseobacteraceae</taxon>
        <taxon>Tranquillimonas</taxon>
    </lineage>
</organism>
<feature type="domain" description="HTH lysR-type" evidence="5">
    <location>
        <begin position="6"/>
        <end position="63"/>
    </location>
</feature>